<reference evidence="2" key="1">
    <citation type="journal article" date="2020" name="Nat. Commun.">
        <title>Large-scale genome sequencing of mycorrhizal fungi provides insights into the early evolution of symbiotic traits.</title>
        <authorList>
            <person name="Miyauchi S."/>
            <person name="Kiss E."/>
            <person name="Kuo A."/>
            <person name="Drula E."/>
            <person name="Kohler A."/>
            <person name="Sanchez-Garcia M."/>
            <person name="Morin E."/>
            <person name="Andreopoulos B."/>
            <person name="Barry K.W."/>
            <person name="Bonito G."/>
            <person name="Buee M."/>
            <person name="Carver A."/>
            <person name="Chen C."/>
            <person name="Cichocki N."/>
            <person name="Clum A."/>
            <person name="Culley D."/>
            <person name="Crous P.W."/>
            <person name="Fauchery L."/>
            <person name="Girlanda M."/>
            <person name="Hayes R.D."/>
            <person name="Keri Z."/>
            <person name="LaButti K."/>
            <person name="Lipzen A."/>
            <person name="Lombard V."/>
            <person name="Magnuson J."/>
            <person name="Maillard F."/>
            <person name="Murat C."/>
            <person name="Nolan M."/>
            <person name="Ohm R.A."/>
            <person name="Pangilinan J."/>
            <person name="Pereira M.F."/>
            <person name="Perotto S."/>
            <person name="Peter M."/>
            <person name="Pfister S."/>
            <person name="Riley R."/>
            <person name="Sitrit Y."/>
            <person name="Stielow J.B."/>
            <person name="Szollosi G."/>
            <person name="Zifcakova L."/>
            <person name="Stursova M."/>
            <person name="Spatafora J.W."/>
            <person name="Tedersoo L."/>
            <person name="Vaario L.M."/>
            <person name="Yamada A."/>
            <person name="Yan M."/>
            <person name="Wang P."/>
            <person name="Xu J."/>
            <person name="Bruns T."/>
            <person name="Baldrian P."/>
            <person name="Vilgalys R."/>
            <person name="Dunand C."/>
            <person name="Henrissat B."/>
            <person name="Grigoriev I.V."/>
            <person name="Hibbett D."/>
            <person name="Nagy L.G."/>
            <person name="Martin F.M."/>
        </authorList>
    </citation>
    <scope>NUCLEOTIDE SEQUENCE</scope>
    <source>
        <strain evidence="2">UH-Tt-Lm1</strain>
    </source>
</reference>
<dbReference type="SUPFAM" id="SSF52047">
    <property type="entry name" value="RNI-like"/>
    <property type="match status" value="1"/>
</dbReference>
<proteinExistence type="predicted"/>
<dbReference type="PANTHER" id="PTHR38926:SF5">
    <property type="entry name" value="F-BOX AND LEUCINE-RICH REPEAT PROTEIN 6"/>
    <property type="match status" value="1"/>
</dbReference>
<evidence type="ECO:0000259" key="1">
    <source>
        <dbReference type="Pfam" id="PF12937"/>
    </source>
</evidence>
<dbReference type="OrthoDB" id="3357519at2759"/>
<feature type="domain" description="F-box" evidence="1">
    <location>
        <begin position="52"/>
        <end position="97"/>
    </location>
</feature>
<gene>
    <name evidence="2" type="ORF">BJ322DRAFT_1107697</name>
</gene>
<dbReference type="InterPro" id="IPR036047">
    <property type="entry name" value="F-box-like_dom_sf"/>
</dbReference>
<organism evidence="2 3">
    <name type="scientific">Thelephora terrestris</name>
    <dbReference type="NCBI Taxonomy" id="56493"/>
    <lineage>
        <taxon>Eukaryota</taxon>
        <taxon>Fungi</taxon>
        <taxon>Dikarya</taxon>
        <taxon>Basidiomycota</taxon>
        <taxon>Agaricomycotina</taxon>
        <taxon>Agaricomycetes</taxon>
        <taxon>Thelephorales</taxon>
        <taxon>Thelephoraceae</taxon>
        <taxon>Thelephora</taxon>
    </lineage>
</organism>
<dbReference type="SUPFAM" id="SSF81383">
    <property type="entry name" value="F-box domain"/>
    <property type="match status" value="1"/>
</dbReference>
<dbReference type="AlphaFoldDB" id="A0A9P6HEW1"/>
<name>A0A9P6HEW1_9AGAM</name>
<evidence type="ECO:0000313" key="3">
    <source>
        <dbReference type="Proteomes" id="UP000736335"/>
    </source>
</evidence>
<protein>
    <recommendedName>
        <fullName evidence="1">F-box domain-containing protein</fullName>
    </recommendedName>
</protein>
<reference evidence="2" key="2">
    <citation type="submission" date="2020-11" db="EMBL/GenBank/DDBJ databases">
        <authorList>
            <consortium name="DOE Joint Genome Institute"/>
            <person name="Kuo A."/>
            <person name="Miyauchi S."/>
            <person name="Kiss E."/>
            <person name="Drula E."/>
            <person name="Kohler A."/>
            <person name="Sanchez-Garcia M."/>
            <person name="Andreopoulos B."/>
            <person name="Barry K.W."/>
            <person name="Bonito G."/>
            <person name="Buee M."/>
            <person name="Carver A."/>
            <person name="Chen C."/>
            <person name="Cichocki N."/>
            <person name="Clum A."/>
            <person name="Culley D."/>
            <person name="Crous P.W."/>
            <person name="Fauchery L."/>
            <person name="Girlanda M."/>
            <person name="Hayes R."/>
            <person name="Keri Z."/>
            <person name="Labutti K."/>
            <person name="Lipzen A."/>
            <person name="Lombard V."/>
            <person name="Magnuson J."/>
            <person name="Maillard F."/>
            <person name="Morin E."/>
            <person name="Murat C."/>
            <person name="Nolan M."/>
            <person name="Ohm R."/>
            <person name="Pangilinan J."/>
            <person name="Pereira M."/>
            <person name="Perotto S."/>
            <person name="Peter M."/>
            <person name="Riley R."/>
            <person name="Sitrit Y."/>
            <person name="Stielow B."/>
            <person name="Szollosi G."/>
            <person name="Zifcakova L."/>
            <person name="Stursova M."/>
            <person name="Spatafora J.W."/>
            <person name="Tedersoo L."/>
            <person name="Vaario L.-M."/>
            <person name="Yamada A."/>
            <person name="Yan M."/>
            <person name="Wang P."/>
            <person name="Xu J."/>
            <person name="Bruns T."/>
            <person name="Baldrian P."/>
            <person name="Vilgalys R."/>
            <person name="Henrissat B."/>
            <person name="Grigoriev I.V."/>
            <person name="Hibbett D."/>
            <person name="Nagy L.G."/>
            <person name="Martin F.M."/>
        </authorList>
    </citation>
    <scope>NUCLEOTIDE SEQUENCE</scope>
    <source>
        <strain evidence="2">UH-Tt-Lm1</strain>
    </source>
</reference>
<sequence>MIHTTQSLRQLSFTSGPEQAEIAAALVLALQADLTQITSFVRTSQNQYRPIFRLPNEVLAEIFFEVRDSLNDNTWMRVMSVCRLWRDVAISVPRLWSIIELDLDMPDEEALLGGLRLVLHRSKQAPLDITVSTRAQALPVHKAHRLDTLAKHVHRFRYVRIRTIHKESLDQISAAFSAPAPQLKTLRLGRFGSTGQHGQIAFPPMFSSDHPKLERLHCWMLWPEAVGRTLKFIFLHAPSNKDQQHQLALAIAQCPNLKQLTLRCVGISPPISQPTPIPLDGDIHLRLESPSPANMFYFSLSPTVSLAIDMLTRTHKGAAVFPHDISSFPQMNNLRELQVSEWNTHPASRLKSIIQVTALSATEHVPPFRIYRPYNPAHRSSASAITILNALLQPLDLRGVKSVTIKAFDPDPFSPPGEDLIEWKAFFFLVPSLETLTIVNSRASIILGALVPDVMPTWPCVETPSSEVGTEGSPLKRKIVTMCPRLKEIVLSNIEFPISTEVVMGMVNSRQKHGSPLKDVFVEGADDAAILSGLSWKELPKLGVIREVPLVVREDRPGDTPRDDDEMMA</sequence>
<dbReference type="Gene3D" id="1.20.1280.50">
    <property type="match status" value="1"/>
</dbReference>
<dbReference type="InterPro" id="IPR001810">
    <property type="entry name" value="F-box_dom"/>
</dbReference>
<keyword evidence="3" id="KW-1185">Reference proteome</keyword>
<dbReference type="EMBL" id="WIUZ02000006">
    <property type="protein sequence ID" value="KAF9785806.1"/>
    <property type="molecule type" value="Genomic_DNA"/>
</dbReference>
<accession>A0A9P6HEW1</accession>
<dbReference type="Proteomes" id="UP000736335">
    <property type="component" value="Unassembled WGS sequence"/>
</dbReference>
<dbReference type="Pfam" id="PF12937">
    <property type="entry name" value="F-box-like"/>
    <property type="match status" value="1"/>
</dbReference>
<comment type="caution">
    <text evidence="2">The sequence shown here is derived from an EMBL/GenBank/DDBJ whole genome shotgun (WGS) entry which is preliminary data.</text>
</comment>
<dbReference type="PANTHER" id="PTHR38926">
    <property type="entry name" value="F-BOX DOMAIN CONTAINING PROTEIN, EXPRESSED"/>
    <property type="match status" value="1"/>
</dbReference>
<evidence type="ECO:0000313" key="2">
    <source>
        <dbReference type="EMBL" id="KAF9785806.1"/>
    </source>
</evidence>